<name>A0ABT7ZZ04_9FLAO</name>
<proteinExistence type="predicted"/>
<organism evidence="1 2">
    <name type="scientific">Winogradskyella bathintestinalis</name>
    <dbReference type="NCBI Taxonomy" id="3035208"/>
    <lineage>
        <taxon>Bacteria</taxon>
        <taxon>Pseudomonadati</taxon>
        <taxon>Bacteroidota</taxon>
        <taxon>Flavobacteriia</taxon>
        <taxon>Flavobacteriales</taxon>
        <taxon>Flavobacteriaceae</taxon>
        <taxon>Winogradskyella</taxon>
    </lineage>
</organism>
<keyword evidence="2" id="KW-1185">Reference proteome</keyword>
<sequence>MNNIKNSPLYFLEYQPNVTYADGNPVEHKNLVNRSTLSNELVVMVQDHNGEKVTFTSRTVNYQDKIFIAPLPNPVHILLNSGIENYNQSVTKLGILRNDCQLDNKANGIHILNIGIDNTNSNFNDLVKFKMMSVISLVTSLEAFLNQIISNDFMYEQTRNGKSKKLNKKKIESPQVTFKEKLTLVINQLLENPDFSKENEEIIERITELYDLRREVIHLKTYSENEMGLYFKSIGKLLDIELENIIISIKKYMNLIKPEFVE</sequence>
<reference evidence="1 2" key="1">
    <citation type="journal article" date="2023" name="Int. J. Syst. Evol. Microbiol.">
        <title>Winogradskyella bathintestinalis sp. nov., isolated from the intestine of the deep-sea loosejaw dragonfish, Malacosteus niger.</title>
        <authorList>
            <person name="Uniacke-Lowe S."/>
            <person name="Johnson C.N."/>
            <person name="Stanton C."/>
            <person name="Hill C."/>
            <person name="Ross P."/>
        </authorList>
    </citation>
    <scope>NUCLEOTIDE SEQUENCE [LARGE SCALE GENOMIC DNA]</scope>
    <source>
        <strain evidence="1 2">APC 3343</strain>
    </source>
</reference>
<accession>A0ABT7ZZ04</accession>
<gene>
    <name evidence="1" type="ORF">QMA06_16080</name>
</gene>
<dbReference type="RefSeq" id="WP_290207942.1">
    <property type="nucleotide sequence ID" value="NZ_JASDDK010000016.1"/>
</dbReference>
<evidence type="ECO:0000313" key="1">
    <source>
        <dbReference type="EMBL" id="MDN3494240.1"/>
    </source>
</evidence>
<dbReference type="Proteomes" id="UP001231197">
    <property type="component" value="Unassembled WGS sequence"/>
</dbReference>
<protein>
    <recommendedName>
        <fullName evidence="3">ApeA N-terminal domain-containing protein</fullName>
    </recommendedName>
</protein>
<evidence type="ECO:0000313" key="2">
    <source>
        <dbReference type="Proteomes" id="UP001231197"/>
    </source>
</evidence>
<evidence type="ECO:0008006" key="3">
    <source>
        <dbReference type="Google" id="ProtNLM"/>
    </source>
</evidence>
<comment type="caution">
    <text evidence="1">The sequence shown here is derived from an EMBL/GenBank/DDBJ whole genome shotgun (WGS) entry which is preliminary data.</text>
</comment>
<dbReference type="EMBL" id="JASDDK010000016">
    <property type="protein sequence ID" value="MDN3494240.1"/>
    <property type="molecule type" value="Genomic_DNA"/>
</dbReference>